<dbReference type="RefSeq" id="WP_154740457.1">
    <property type="nucleotide sequence ID" value="NZ_WMBQ01000002.1"/>
</dbReference>
<sequence length="86" mass="9288">MSRIIDWIDRDNARTDAILASRPTSWLVLRALFGVALTAKGVALAMHATTGWHYAVAPLLFAGGIMFAFESVKILVARVESRTSGG</sequence>
<keyword evidence="3" id="KW-1185">Reference proteome</keyword>
<organism evidence="2 3">
    <name type="scientific">Hyphomicrobium album</name>
    <dbReference type="NCBI Taxonomy" id="2665159"/>
    <lineage>
        <taxon>Bacteria</taxon>
        <taxon>Pseudomonadati</taxon>
        <taxon>Pseudomonadota</taxon>
        <taxon>Alphaproteobacteria</taxon>
        <taxon>Hyphomicrobiales</taxon>
        <taxon>Hyphomicrobiaceae</taxon>
        <taxon>Hyphomicrobium</taxon>
    </lineage>
</organism>
<protein>
    <submittedName>
        <fullName evidence="2">Uncharacterized protein</fullName>
    </submittedName>
</protein>
<evidence type="ECO:0000313" key="2">
    <source>
        <dbReference type="EMBL" id="MTD95978.1"/>
    </source>
</evidence>
<keyword evidence="1" id="KW-0472">Membrane</keyword>
<gene>
    <name evidence="2" type="ORF">GIW81_16690</name>
</gene>
<keyword evidence="1" id="KW-1133">Transmembrane helix</keyword>
<feature type="transmembrane region" description="Helical" evidence="1">
    <location>
        <begin position="27"/>
        <end position="46"/>
    </location>
</feature>
<dbReference type="EMBL" id="WMBQ01000002">
    <property type="protein sequence ID" value="MTD95978.1"/>
    <property type="molecule type" value="Genomic_DNA"/>
</dbReference>
<dbReference type="AlphaFoldDB" id="A0A6I3KNT3"/>
<proteinExistence type="predicted"/>
<evidence type="ECO:0000256" key="1">
    <source>
        <dbReference type="SAM" id="Phobius"/>
    </source>
</evidence>
<accession>A0A6I3KNT3</accession>
<reference evidence="2 3" key="1">
    <citation type="submission" date="2019-11" db="EMBL/GenBank/DDBJ databases">
        <title>Identification of a novel strain.</title>
        <authorList>
            <person name="Xu Q."/>
            <person name="Wang G."/>
        </authorList>
    </citation>
    <scope>NUCLEOTIDE SEQUENCE [LARGE SCALE GENOMIC DNA]</scope>
    <source>
        <strain evidence="3">xq</strain>
    </source>
</reference>
<keyword evidence="1" id="KW-0812">Transmembrane</keyword>
<comment type="caution">
    <text evidence="2">The sequence shown here is derived from an EMBL/GenBank/DDBJ whole genome shotgun (WGS) entry which is preliminary data.</text>
</comment>
<evidence type="ECO:0000313" key="3">
    <source>
        <dbReference type="Proteomes" id="UP000440694"/>
    </source>
</evidence>
<feature type="transmembrane region" description="Helical" evidence="1">
    <location>
        <begin position="52"/>
        <end position="72"/>
    </location>
</feature>
<dbReference type="Proteomes" id="UP000440694">
    <property type="component" value="Unassembled WGS sequence"/>
</dbReference>
<name>A0A6I3KNT3_9HYPH</name>